<dbReference type="EMBL" id="KV417586">
    <property type="protein sequence ID" value="KZP17117.1"/>
    <property type="molecule type" value="Genomic_DNA"/>
</dbReference>
<sequence>MLARPQLLSPRQRHPHLASDIPILSERPSKEQAYVTYMEHSVSANDGHLVRARRGMGRAEKSSSWMGGLGTEVAGARHGGGETVLADREDMRVMVATLVCNGDTDEERKYSTARVCVDTARGLPYWTQKTLYAHLPEPIDLELDTTSRTLYWTDRGDPPLGNTLNRTDDGRLRPPRTQHQWCQWRRSSEGADRRYSRGGQVPRGDRAVARPLRAPRVRRGSEWVRGRKEVLIEDAGTVTGIVYCEARGGSEAKLEATSWVLKCHLRYTTVFASIPRFKYMCRKNYNL</sequence>
<gene>
    <name evidence="1" type="ORF">FIBSPDRAFT_894523</name>
</gene>
<protein>
    <submittedName>
        <fullName evidence="1">Uncharacterized protein</fullName>
    </submittedName>
</protein>
<name>A0A166FSN0_9AGAM</name>
<dbReference type="Proteomes" id="UP000076532">
    <property type="component" value="Unassembled WGS sequence"/>
</dbReference>
<proteinExistence type="predicted"/>
<organism evidence="1 2">
    <name type="scientific">Athelia psychrophila</name>
    <dbReference type="NCBI Taxonomy" id="1759441"/>
    <lineage>
        <taxon>Eukaryota</taxon>
        <taxon>Fungi</taxon>
        <taxon>Dikarya</taxon>
        <taxon>Basidiomycota</taxon>
        <taxon>Agaricomycotina</taxon>
        <taxon>Agaricomycetes</taxon>
        <taxon>Agaricomycetidae</taxon>
        <taxon>Atheliales</taxon>
        <taxon>Atheliaceae</taxon>
        <taxon>Athelia</taxon>
    </lineage>
</organism>
<accession>A0A166FSN0</accession>
<evidence type="ECO:0000313" key="1">
    <source>
        <dbReference type="EMBL" id="KZP17117.1"/>
    </source>
</evidence>
<dbReference type="AlphaFoldDB" id="A0A166FSN0"/>
<reference evidence="1 2" key="1">
    <citation type="journal article" date="2016" name="Mol. Biol. Evol.">
        <title>Comparative Genomics of Early-Diverging Mushroom-Forming Fungi Provides Insights into the Origins of Lignocellulose Decay Capabilities.</title>
        <authorList>
            <person name="Nagy L.G."/>
            <person name="Riley R."/>
            <person name="Tritt A."/>
            <person name="Adam C."/>
            <person name="Daum C."/>
            <person name="Floudas D."/>
            <person name="Sun H."/>
            <person name="Yadav J.S."/>
            <person name="Pangilinan J."/>
            <person name="Larsson K.H."/>
            <person name="Matsuura K."/>
            <person name="Barry K."/>
            <person name="Labutti K."/>
            <person name="Kuo R."/>
            <person name="Ohm R.A."/>
            <person name="Bhattacharya S.S."/>
            <person name="Shirouzu T."/>
            <person name="Yoshinaga Y."/>
            <person name="Martin F.M."/>
            <person name="Grigoriev I.V."/>
            <person name="Hibbett D.S."/>
        </authorList>
    </citation>
    <scope>NUCLEOTIDE SEQUENCE [LARGE SCALE GENOMIC DNA]</scope>
    <source>
        <strain evidence="1 2">CBS 109695</strain>
    </source>
</reference>
<keyword evidence="2" id="KW-1185">Reference proteome</keyword>
<dbReference type="STRING" id="436010.A0A166FSN0"/>
<evidence type="ECO:0000313" key="2">
    <source>
        <dbReference type="Proteomes" id="UP000076532"/>
    </source>
</evidence>